<evidence type="ECO:0000313" key="1">
    <source>
        <dbReference type="EMBL" id="KAA8572876.1"/>
    </source>
</evidence>
<dbReference type="Proteomes" id="UP000322873">
    <property type="component" value="Unassembled WGS sequence"/>
</dbReference>
<comment type="caution">
    <text evidence="1">The sequence shown here is derived from an EMBL/GenBank/DDBJ whole genome shotgun (WGS) entry which is preliminary data.</text>
</comment>
<reference evidence="1 2" key="1">
    <citation type="submission" date="2019-06" db="EMBL/GenBank/DDBJ databases">
        <title>Genome Sequence of the Brown Rot Fungal Pathogen Monilinia fructicola.</title>
        <authorList>
            <person name="De Miccolis Angelini R.M."/>
            <person name="Landi L."/>
            <person name="Abate D."/>
            <person name="Pollastro S."/>
            <person name="Romanazzi G."/>
            <person name="Faretra F."/>
        </authorList>
    </citation>
    <scope>NUCLEOTIDE SEQUENCE [LARGE SCALE GENOMIC DNA]</scope>
    <source>
        <strain evidence="1 2">Mfrc123</strain>
    </source>
</reference>
<keyword evidence="2" id="KW-1185">Reference proteome</keyword>
<name>A0A5M9JYA5_MONFR</name>
<dbReference type="EMBL" id="VICG01000004">
    <property type="protein sequence ID" value="KAA8572876.1"/>
    <property type="molecule type" value="Genomic_DNA"/>
</dbReference>
<dbReference type="VEuPathDB" id="FungiDB:MFRU_003g00330"/>
<protein>
    <submittedName>
        <fullName evidence="1">Uncharacterized protein</fullName>
    </submittedName>
</protein>
<evidence type="ECO:0000313" key="2">
    <source>
        <dbReference type="Proteomes" id="UP000322873"/>
    </source>
</evidence>
<sequence>MPPDVKEAINKYKRDINPHENLAKPIPIDQFGRALGVGRRKSSTARAYLGRRHRGSTYQWENTCGGF</sequence>
<organism evidence="1 2">
    <name type="scientific">Monilinia fructicola</name>
    <name type="common">Brown rot fungus</name>
    <name type="synonym">Ciboria fructicola</name>
    <dbReference type="NCBI Taxonomy" id="38448"/>
    <lineage>
        <taxon>Eukaryota</taxon>
        <taxon>Fungi</taxon>
        <taxon>Dikarya</taxon>
        <taxon>Ascomycota</taxon>
        <taxon>Pezizomycotina</taxon>
        <taxon>Leotiomycetes</taxon>
        <taxon>Helotiales</taxon>
        <taxon>Sclerotiniaceae</taxon>
        <taxon>Monilinia</taxon>
    </lineage>
</organism>
<dbReference type="AlphaFoldDB" id="A0A5M9JYA5"/>
<proteinExistence type="predicted"/>
<gene>
    <name evidence="1" type="ORF">EYC84_003441</name>
</gene>
<accession>A0A5M9JYA5</accession>